<evidence type="ECO:0000313" key="2">
    <source>
        <dbReference type="Proteomes" id="UP000308652"/>
    </source>
</evidence>
<sequence length="95" mass="10745">MLTFPPPRYAPRRPPTDSTLNTLLVEGVFWGPWCRRIVQYSGISGIDSQFLGMSCIFYGPDRHVYIALEWRGLYDHGLLSLLAVLSLFQKGRAGT</sequence>
<accession>A0A5C3MDB6</accession>
<dbReference type="Proteomes" id="UP000308652">
    <property type="component" value="Unassembled WGS sequence"/>
</dbReference>
<evidence type="ECO:0000313" key="1">
    <source>
        <dbReference type="EMBL" id="TFK39161.1"/>
    </source>
</evidence>
<reference evidence="1 2" key="1">
    <citation type="journal article" date="2019" name="Nat. Ecol. Evol.">
        <title>Megaphylogeny resolves global patterns of mushroom evolution.</title>
        <authorList>
            <person name="Varga T."/>
            <person name="Krizsan K."/>
            <person name="Foldi C."/>
            <person name="Dima B."/>
            <person name="Sanchez-Garcia M."/>
            <person name="Sanchez-Ramirez S."/>
            <person name="Szollosi G.J."/>
            <person name="Szarkandi J.G."/>
            <person name="Papp V."/>
            <person name="Albert L."/>
            <person name="Andreopoulos W."/>
            <person name="Angelini C."/>
            <person name="Antonin V."/>
            <person name="Barry K.W."/>
            <person name="Bougher N.L."/>
            <person name="Buchanan P."/>
            <person name="Buyck B."/>
            <person name="Bense V."/>
            <person name="Catcheside P."/>
            <person name="Chovatia M."/>
            <person name="Cooper J."/>
            <person name="Damon W."/>
            <person name="Desjardin D."/>
            <person name="Finy P."/>
            <person name="Geml J."/>
            <person name="Haridas S."/>
            <person name="Hughes K."/>
            <person name="Justo A."/>
            <person name="Karasinski D."/>
            <person name="Kautmanova I."/>
            <person name="Kiss B."/>
            <person name="Kocsube S."/>
            <person name="Kotiranta H."/>
            <person name="LaButti K.M."/>
            <person name="Lechner B.E."/>
            <person name="Liimatainen K."/>
            <person name="Lipzen A."/>
            <person name="Lukacs Z."/>
            <person name="Mihaltcheva S."/>
            <person name="Morgado L.N."/>
            <person name="Niskanen T."/>
            <person name="Noordeloos M.E."/>
            <person name="Ohm R.A."/>
            <person name="Ortiz-Santana B."/>
            <person name="Ovrebo C."/>
            <person name="Racz N."/>
            <person name="Riley R."/>
            <person name="Savchenko A."/>
            <person name="Shiryaev A."/>
            <person name="Soop K."/>
            <person name="Spirin V."/>
            <person name="Szebenyi C."/>
            <person name="Tomsovsky M."/>
            <person name="Tulloss R.E."/>
            <person name="Uehling J."/>
            <person name="Grigoriev I.V."/>
            <person name="Vagvolgyi C."/>
            <person name="Papp T."/>
            <person name="Martin F.M."/>
            <person name="Miettinen O."/>
            <person name="Hibbett D.S."/>
            <person name="Nagy L.G."/>
        </authorList>
    </citation>
    <scope>NUCLEOTIDE SEQUENCE [LARGE SCALE GENOMIC DNA]</scope>
    <source>
        <strain evidence="1 2">CBS 166.37</strain>
    </source>
</reference>
<keyword evidence="2" id="KW-1185">Reference proteome</keyword>
<organism evidence="1 2">
    <name type="scientific">Crucibulum laeve</name>
    <dbReference type="NCBI Taxonomy" id="68775"/>
    <lineage>
        <taxon>Eukaryota</taxon>
        <taxon>Fungi</taxon>
        <taxon>Dikarya</taxon>
        <taxon>Basidiomycota</taxon>
        <taxon>Agaricomycotina</taxon>
        <taxon>Agaricomycetes</taxon>
        <taxon>Agaricomycetidae</taxon>
        <taxon>Agaricales</taxon>
        <taxon>Agaricineae</taxon>
        <taxon>Nidulariaceae</taxon>
        <taxon>Crucibulum</taxon>
    </lineage>
</organism>
<feature type="non-terminal residue" evidence="1">
    <location>
        <position position="95"/>
    </location>
</feature>
<protein>
    <submittedName>
        <fullName evidence="1">Uncharacterized protein</fullName>
    </submittedName>
</protein>
<dbReference type="AlphaFoldDB" id="A0A5C3MDB6"/>
<proteinExistence type="predicted"/>
<dbReference type="EMBL" id="ML213600">
    <property type="protein sequence ID" value="TFK39161.1"/>
    <property type="molecule type" value="Genomic_DNA"/>
</dbReference>
<gene>
    <name evidence="1" type="ORF">BDQ12DRAFT_682268</name>
</gene>
<name>A0A5C3MDB6_9AGAR</name>